<dbReference type="STRING" id="1353528.DT23_05595"/>
<organism evidence="11 12">
    <name type="scientific">Thioclava indica</name>
    <dbReference type="NCBI Taxonomy" id="1353528"/>
    <lineage>
        <taxon>Bacteria</taxon>
        <taxon>Pseudomonadati</taxon>
        <taxon>Pseudomonadota</taxon>
        <taxon>Alphaproteobacteria</taxon>
        <taxon>Rhodobacterales</taxon>
        <taxon>Paracoccaceae</taxon>
        <taxon>Thioclava</taxon>
    </lineage>
</organism>
<keyword evidence="8" id="KW-0311">Gluconate utilization</keyword>
<dbReference type="PANTHER" id="PTHR43442:SF3">
    <property type="entry name" value="GLUCONOKINASE-RELATED"/>
    <property type="match status" value="1"/>
</dbReference>
<keyword evidence="12" id="KW-1185">Reference proteome</keyword>
<dbReference type="eggNOG" id="COG3265">
    <property type="taxonomic scope" value="Bacteria"/>
</dbReference>
<gene>
    <name evidence="11" type="ORF">DT23_05595</name>
</gene>
<accession>A0A074JNP2</accession>
<keyword evidence="7 10" id="KW-0067">ATP-binding</keyword>
<keyword evidence="4 10" id="KW-0808">Transferase</keyword>
<evidence type="ECO:0000256" key="6">
    <source>
        <dbReference type="ARBA" id="ARBA00022777"/>
    </source>
</evidence>
<proteinExistence type="inferred from homology"/>
<evidence type="ECO:0000256" key="8">
    <source>
        <dbReference type="ARBA" id="ARBA00023064"/>
    </source>
</evidence>
<evidence type="ECO:0000256" key="1">
    <source>
        <dbReference type="ARBA" id="ARBA00004761"/>
    </source>
</evidence>
<name>A0A074JNP2_9RHOB</name>
<evidence type="ECO:0000256" key="2">
    <source>
        <dbReference type="ARBA" id="ARBA00008420"/>
    </source>
</evidence>
<dbReference type="EC" id="2.7.1.12" evidence="3 10"/>
<keyword evidence="5 10" id="KW-0547">Nucleotide-binding</keyword>
<comment type="caution">
    <text evidence="11">The sequence shown here is derived from an EMBL/GenBank/DDBJ whole genome shotgun (WGS) entry which is preliminary data.</text>
</comment>
<evidence type="ECO:0000313" key="11">
    <source>
        <dbReference type="EMBL" id="KEO57545.1"/>
    </source>
</evidence>
<dbReference type="GO" id="GO:0019521">
    <property type="term" value="P:D-gluconate metabolic process"/>
    <property type="evidence" value="ECO:0007669"/>
    <property type="project" value="UniProtKB-KW"/>
</dbReference>
<dbReference type="GO" id="GO:0005737">
    <property type="term" value="C:cytoplasm"/>
    <property type="evidence" value="ECO:0007669"/>
    <property type="project" value="TreeGrafter"/>
</dbReference>
<dbReference type="EMBL" id="AUNB01000040">
    <property type="protein sequence ID" value="KEO57545.1"/>
    <property type="molecule type" value="Genomic_DNA"/>
</dbReference>
<evidence type="ECO:0000256" key="3">
    <source>
        <dbReference type="ARBA" id="ARBA00012054"/>
    </source>
</evidence>
<dbReference type="InterPro" id="IPR027417">
    <property type="entry name" value="P-loop_NTPase"/>
</dbReference>
<keyword evidence="6 10" id="KW-0418">Kinase</keyword>
<dbReference type="FunFam" id="3.40.50.300:FF:000522">
    <property type="entry name" value="Gluconokinase"/>
    <property type="match status" value="1"/>
</dbReference>
<evidence type="ECO:0000256" key="7">
    <source>
        <dbReference type="ARBA" id="ARBA00022840"/>
    </source>
</evidence>
<dbReference type="GO" id="GO:0046316">
    <property type="term" value="F:gluconokinase activity"/>
    <property type="evidence" value="ECO:0007669"/>
    <property type="project" value="UniProtKB-EC"/>
</dbReference>
<comment type="pathway">
    <text evidence="1">Carbohydrate acid metabolism.</text>
</comment>
<dbReference type="GO" id="GO:0005524">
    <property type="term" value="F:ATP binding"/>
    <property type="evidence" value="ECO:0007669"/>
    <property type="project" value="UniProtKB-KW"/>
</dbReference>
<comment type="catalytic activity">
    <reaction evidence="9 10">
        <text>D-gluconate + ATP = 6-phospho-D-gluconate + ADP + H(+)</text>
        <dbReference type="Rhea" id="RHEA:19433"/>
        <dbReference type="ChEBI" id="CHEBI:15378"/>
        <dbReference type="ChEBI" id="CHEBI:18391"/>
        <dbReference type="ChEBI" id="CHEBI:30616"/>
        <dbReference type="ChEBI" id="CHEBI:58759"/>
        <dbReference type="ChEBI" id="CHEBI:456216"/>
        <dbReference type="EC" id="2.7.1.12"/>
    </reaction>
</comment>
<comment type="similarity">
    <text evidence="2 10">Belongs to the gluconokinase GntK/GntV family.</text>
</comment>
<dbReference type="NCBIfam" id="TIGR01313">
    <property type="entry name" value="therm_gnt_kin"/>
    <property type="match status" value="1"/>
</dbReference>
<dbReference type="Proteomes" id="UP000027471">
    <property type="component" value="Unassembled WGS sequence"/>
</dbReference>
<dbReference type="CDD" id="cd02021">
    <property type="entry name" value="GntK"/>
    <property type="match status" value="1"/>
</dbReference>
<evidence type="ECO:0000256" key="10">
    <source>
        <dbReference type="RuleBase" id="RU363066"/>
    </source>
</evidence>
<evidence type="ECO:0000256" key="4">
    <source>
        <dbReference type="ARBA" id="ARBA00022679"/>
    </source>
</evidence>
<dbReference type="SUPFAM" id="SSF52540">
    <property type="entry name" value="P-loop containing nucleoside triphosphate hydrolases"/>
    <property type="match status" value="1"/>
</dbReference>
<dbReference type="PANTHER" id="PTHR43442">
    <property type="entry name" value="GLUCONOKINASE-RELATED"/>
    <property type="match status" value="1"/>
</dbReference>
<reference evidence="11" key="1">
    <citation type="journal article" date="2015" name="Antonie Van Leeuwenhoek">
        <title>Thioclava indica sp. nov., isolated from surface seawater of the Indian Ocean.</title>
        <authorList>
            <person name="Liu Y."/>
            <person name="Lai Q."/>
            <person name="Du J."/>
            <person name="Xu H."/>
            <person name="Jiang L."/>
            <person name="Shao Z."/>
        </authorList>
    </citation>
    <scope>NUCLEOTIDE SEQUENCE [LARGE SCALE GENOMIC DNA]</scope>
    <source>
        <strain evidence="11">DT23-4</strain>
    </source>
</reference>
<sequence>MLVMGVCGTGKTTIAKGVAQALGGQFLDADDYHQSANVARMASGLPLDDAMRWDWLDRLSDEVLRVGMLTRHPVVFACSALKRAYRDRLRRNLGAMHIVHLTGDRSLIAQRMAQRSDHFMPVSLLDSQLADMEAPTPSEKALVCDIVQSPDQIVTAICHQFGEQLAIEHDTKGAPV</sequence>
<dbReference type="AlphaFoldDB" id="A0A074JNP2"/>
<evidence type="ECO:0000256" key="5">
    <source>
        <dbReference type="ARBA" id="ARBA00022741"/>
    </source>
</evidence>
<dbReference type="Pfam" id="PF13671">
    <property type="entry name" value="AAA_33"/>
    <property type="match status" value="1"/>
</dbReference>
<dbReference type="Gene3D" id="3.40.50.300">
    <property type="entry name" value="P-loop containing nucleotide triphosphate hydrolases"/>
    <property type="match status" value="1"/>
</dbReference>
<protein>
    <recommendedName>
        <fullName evidence="3 10">Gluconokinase</fullName>
        <ecNumber evidence="3 10">2.7.1.12</ecNumber>
    </recommendedName>
</protein>
<evidence type="ECO:0000313" key="12">
    <source>
        <dbReference type="Proteomes" id="UP000027471"/>
    </source>
</evidence>
<dbReference type="InterPro" id="IPR006001">
    <property type="entry name" value="Therm_gnt_kin"/>
</dbReference>
<evidence type="ECO:0000256" key="9">
    <source>
        <dbReference type="ARBA" id="ARBA00048090"/>
    </source>
</evidence>